<dbReference type="PRINTS" id="PR00080">
    <property type="entry name" value="SDRFAMILY"/>
</dbReference>
<gene>
    <name evidence="2" type="ORF">UFOPK2975_00442</name>
</gene>
<sequence length="261" mass="27267">MATKFVIMTTVNNSNFGLSGLRALVTGGGSGIGKAIADAMINAGATVVVCDVNDSTKPNYICDVSLTSDVEAMFAAIERDLGGLDILVNNVGVPGPTARVDEMDPDAYDECVRINLGGTFRCTHFAVPMLLKSKGSIINISTSAGIFGYPLRSPYVAAKWGIIGLTKSWAMELGEFGVRVNAICPGSVSGPRMDGVIEREALATGSTASDIRTGYEKQVSLQTFVDASDIAASAVFLSSPAARFITGQVLPVDGNIETMRA</sequence>
<dbReference type="Pfam" id="PF13561">
    <property type="entry name" value="adh_short_C2"/>
    <property type="match status" value="1"/>
</dbReference>
<organism evidence="2">
    <name type="scientific">freshwater metagenome</name>
    <dbReference type="NCBI Taxonomy" id="449393"/>
    <lineage>
        <taxon>unclassified sequences</taxon>
        <taxon>metagenomes</taxon>
        <taxon>ecological metagenomes</taxon>
    </lineage>
</organism>
<dbReference type="PANTHER" id="PTHR42760">
    <property type="entry name" value="SHORT-CHAIN DEHYDROGENASES/REDUCTASES FAMILY MEMBER"/>
    <property type="match status" value="1"/>
</dbReference>
<dbReference type="AlphaFoldDB" id="A0A6J6WVA8"/>
<protein>
    <submittedName>
        <fullName evidence="2">Unannotated protein</fullName>
    </submittedName>
</protein>
<evidence type="ECO:0000256" key="1">
    <source>
        <dbReference type="ARBA" id="ARBA00006484"/>
    </source>
</evidence>
<proteinExistence type="inferred from homology"/>
<dbReference type="SUPFAM" id="SSF51735">
    <property type="entry name" value="NAD(P)-binding Rossmann-fold domains"/>
    <property type="match status" value="1"/>
</dbReference>
<dbReference type="InterPro" id="IPR036291">
    <property type="entry name" value="NAD(P)-bd_dom_sf"/>
</dbReference>
<dbReference type="GO" id="GO:0016616">
    <property type="term" value="F:oxidoreductase activity, acting on the CH-OH group of donors, NAD or NADP as acceptor"/>
    <property type="evidence" value="ECO:0007669"/>
    <property type="project" value="TreeGrafter"/>
</dbReference>
<dbReference type="GO" id="GO:0048038">
    <property type="term" value="F:quinone binding"/>
    <property type="evidence" value="ECO:0007669"/>
    <property type="project" value="TreeGrafter"/>
</dbReference>
<dbReference type="FunFam" id="3.40.50.720:FF:000084">
    <property type="entry name" value="Short-chain dehydrogenase reductase"/>
    <property type="match status" value="1"/>
</dbReference>
<name>A0A6J6WVA8_9ZZZZ</name>
<comment type="similarity">
    <text evidence="1">Belongs to the short-chain dehydrogenases/reductases (SDR) family.</text>
</comment>
<dbReference type="CDD" id="cd05233">
    <property type="entry name" value="SDR_c"/>
    <property type="match status" value="1"/>
</dbReference>
<dbReference type="InterPro" id="IPR002347">
    <property type="entry name" value="SDR_fam"/>
</dbReference>
<dbReference type="PANTHER" id="PTHR42760:SF122">
    <property type="entry name" value="NAD(P)-BINDING PROTEIN"/>
    <property type="match status" value="1"/>
</dbReference>
<evidence type="ECO:0000313" key="2">
    <source>
        <dbReference type="EMBL" id="CAB4789221.1"/>
    </source>
</evidence>
<dbReference type="Gene3D" id="3.40.50.720">
    <property type="entry name" value="NAD(P)-binding Rossmann-like Domain"/>
    <property type="match status" value="1"/>
</dbReference>
<reference evidence="2" key="1">
    <citation type="submission" date="2020-05" db="EMBL/GenBank/DDBJ databases">
        <authorList>
            <person name="Chiriac C."/>
            <person name="Salcher M."/>
            <person name="Ghai R."/>
            <person name="Kavagutti S V."/>
        </authorList>
    </citation>
    <scope>NUCLEOTIDE SEQUENCE</scope>
</reference>
<dbReference type="GO" id="GO:0006633">
    <property type="term" value="P:fatty acid biosynthetic process"/>
    <property type="evidence" value="ECO:0007669"/>
    <property type="project" value="TreeGrafter"/>
</dbReference>
<dbReference type="PRINTS" id="PR00081">
    <property type="entry name" value="GDHRDH"/>
</dbReference>
<accession>A0A6J6WVA8</accession>
<dbReference type="EMBL" id="CAFAAG010000020">
    <property type="protein sequence ID" value="CAB4789221.1"/>
    <property type="molecule type" value="Genomic_DNA"/>
</dbReference>